<feature type="domain" description="Gfo/Idh/MocA-like oxidoreductase bacterial type C-terminal" evidence="2">
    <location>
        <begin position="198"/>
        <end position="425"/>
    </location>
</feature>
<sequence length="482" mass="53036">MATLQRRDFLKASLATGVFAATGVSPKAVRAANEEIQVAVVGLGGRGGAHVKMFDGVDGVNIAALVDPDVKRQKSFLAKFPKATAYADLRKALEDPSIDAVSIATCNHWHCLAAIWAMEAGKDVYVEKPLSHSQWEGRQVVEAAKKYKRIVQHGTQQRSSPIQDEAKHLLHEEKALGDIEFVQVCRFGPRGSIGKRSTPLSIPEEVDYNLWLGPAQDQPIFRDKLHYDWHWDFNTGSGEMGNWGVHVLDDVRNVVFQDEVTLPTRILAGGGRIAWNDAGNTPNVHFAYFDTGKIPTYIGLSNLPAEPGKKGGPNYNGVGTGYYVKCEGGVYKGRRGGGDAYDNDGKKIRSFRGDSGSNHAQNFIDALRKRDETLLTSPIEEGHYSTGWCNLANVGFRAGQAYSPEQARELNGGDDKAWQTLLDLMKTHVKAHGYEMTDEEIRLSPLLTHDPATERFTGANAEAANPFLKREYRKSFEVPAIG</sequence>
<dbReference type="KEGG" id="pbs:Plabr_1443"/>
<dbReference type="InterPro" id="IPR000683">
    <property type="entry name" value="Gfo/Idh/MocA-like_OxRdtase_N"/>
</dbReference>
<name>F0SQM5_RUBBR</name>
<dbReference type="Gene3D" id="3.40.50.720">
    <property type="entry name" value="NAD(P)-binding Rossmann-like Domain"/>
    <property type="match status" value="1"/>
</dbReference>
<dbReference type="Proteomes" id="UP000006860">
    <property type="component" value="Chromosome"/>
</dbReference>
<dbReference type="HOGENOM" id="CLU_023194_24_0_0"/>
<protein>
    <submittedName>
        <fullName evidence="3">Oxidoreductase domain protein</fullName>
    </submittedName>
</protein>
<evidence type="ECO:0000313" key="3">
    <source>
        <dbReference type="EMBL" id="ADY59055.1"/>
    </source>
</evidence>
<evidence type="ECO:0000259" key="1">
    <source>
        <dbReference type="Pfam" id="PF01408"/>
    </source>
</evidence>
<dbReference type="PANTHER" id="PTHR43818">
    <property type="entry name" value="BCDNA.GH03377"/>
    <property type="match status" value="1"/>
</dbReference>
<dbReference type="PROSITE" id="PS51318">
    <property type="entry name" value="TAT"/>
    <property type="match status" value="1"/>
</dbReference>
<organism evidence="3 4">
    <name type="scientific">Rubinisphaera brasiliensis (strain ATCC 49424 / DSM 5305 / JCM 21570 / IAM 15109 / NBRC 103401 / IFAM 1448)</name>
    <name type="common">Planctomyces brasiliensis</name>
    <dbReference type="NCBI Taxonomy" id="756272"/>
    <lineage>
        <taxon>Bacteria</taxon>
        <taxon>Pseudomonadati</taxon>
        <taxon>Planctomycetota</taxon>
        <taxon>Planctomycetia</taxon>
        <taxon>Planctomycetales</taxon>
        <taxon>Planctomycetaceae</taxon>
        <taxon>Rubinisphaera</taxon>
    </lineage>
</organism>
<dbReference type="InterPro" id="IPR043906">
    <property type="entry name" value="Gfo/Idh/MocA_OxRdtase_bact_C"/>
</dbReference>
<gene>
    <name evidence="3" type="ordered locus">Plabr_1443</name>
</gene>
<dbReference type="Pfam" id="PF19051">
    <property type="entry name" value="GFO_IDH_MocA_C2"/>
    <property type="match status" value="1"/>
</dbReference>
<dbReference type="Gene3D" id="3.30.360.10">
    <property type="entry name" value="Dihydrodipicolinate Reductase, domain 2"/>
    <property type="match status" value="1"/>
</dbReference>
<feature type="domain" description="Gfo/Idh/MocA-like oxidoreductase N-terminal" evidence="1">
    <location>
        <begin position="36"/>
        <end position="154"/>
    </location>
</feature>
<dbReference type="Pfam" id="PF01408">
    <property type="entry name" value="GFO_IDH_MocA"/>
    <property type="match status" value="1"/>
</dbReference>
<dbReference type="InterPro" id="IPR019546">
    <property type="entry name" value="TAT_signal_bac_arc"/>
</dbReference>
<dbReference type="SUPFAM" id="SSF55347">
    <property type="entry name" value="Glyceraldehyde-3-phosphate dehydrogenase-like, C-terminal domain"/>
    <property type="match status" value="1"/>
</dbReference>
<accession>F0SQM5</accession>
<proteinExistence type="predicted"/>
<dbReference type="AlphaFoldDB" id="F0SQM5"/>
<reference evidence="4" key="1">
    <citation type="submission" date="2011-02" db="EMBL/GenBank/DDBJ databases">
        <title>The complete genome of Planctomyces brasiliensis DSM 5305.</title>
        <authorList>
            <person name="Lucas S."/>
            <person name="Copeland A."/>
            <person name="Lapidus A."/>
            <person name="Bruce D."/>
            <person name="Goodwin L."/>
            <person name="Pitluck S."/>
            <person name="Kyrpides N."/>
            <person name="Mavromatis K."/>
            <person name="Pagani I."/>
            <person name="Ivanova N."/>
            <person name="Ovchinnikova G."/>
            <person name="Lu M."/>
            <person name="Detter J.C."/>
            <person name="Han C."/>
            <person name="Land M."/>
            <person name="Hauser L."/>
            <person name="Markowitz V."/>
            <person name="Cheng J.-F."/>
            <person name="Hugenholtz P."/>
            <person name="Woyke T."/>
            <person name="Wu D."/>
            <person name="Tindall B."/>
            <person name="Pomrenke H.G."/>
            <person name="Brambilla E."/>
            <person name="Klenk H.-P."/>
            <person name="Eisen J.A."/>
        </authorList>
    </citation>
    <scope>NUCLEOTIDE SEQUENCE [LARGE SCALE GENOMIC DNA]</scope>
    <source>
        <strain evidence="4">ATCC 49424 / DSM 5305 / JCM 21570 / NBRC 103401 / IFAM 1448</strain>
    </source>
</reference>
<dbReference type="InterPro" id="IPR036291">
    <property type="entry name" value="NAD(P)-bd_dom_sf"/>
</dbReference>
<dbReference type="InterPro" id="IPR050463">
    <property type="entry name" value="Gfo/Idh/MocA_oxidrdct_glycsds"/>
</dbReference>
<dbReference type="EMBL" id="CP002546">
    <property type="protein sequence ID" value="ADY59055.1"/>
    <property type="molecule type" value="Genomic_DNA"/>
</dbReference>
<dbReference type="RefSeq" id="WP_013627784.1">
    <property type="nucleotide sequence ID" value="NC_015174.1"/>
</dbReference>
<dbReference type="InterPro" id="IPR006311">
    <property type="entry name" value="TAT_signal"/>
</dbReference>
<dbReference type="eggNOG" id="COG0673">
    <property type="taxonomic scope" value="Bacteria"/>
</dbReference>
<dbReference type="STRING" id="756272.Plabr_1443"/>
<keyword evidence="4" id="KW-1185">Reference proteome</keyword>
<dbReference type="SUPFAM" id="SSF51735">
    <property type="entry name" value="NAD(P)-binding Rossmann-fold domains"/>
    <property type="match status" value="1"/>
</dbReference>
<evidence type="ECO:0000313" key="4">
    <source>
        <dbReference type="Proteomes" id="UP000006860"/>
    </source>
</evidence>
<dbReference type="OrthoDB" id="9788246at2"/>
<evidence type="ECO:0000259" key="2">
    <source>
        <dbReference type="Pfam" id="PF19051"/>
    </source>
</evidence>
<dbReference type="GO" id="GO:0000166">
    <property type="term" value="F:nucleotide binding"/>
    <property type="evidence" value="ECO:0007669"/>
    <property type="project" value="InterPro"/>
</dbReference>
<dbReference type="PANTHER" id="PTHR43818:SF5">
    <property type="entry name" value="OXIDOREDUCTASE FAMILY PROTEIN"/>
    <property type="match status" value="1"/>
</dbReference>
<dbReference type="NCBIfam" id="TIGR01409">
    <property type="entry name" value="TAT_signal_seq"/>
    <property type="match status" value="1"/>
</dbReference>